<dbReference type="Proteomes" id="UP000299102">
    <property type="component" value="Unassembled WGS sequence"/>
</dbReference>
<dbReference type="AlphaFoldDB" id="A0A4C1YW56"/>
<evidence type="ECO:0000313" key="3">
    <source>
        <dbReference type="Proteomes" id="UP000299102"/>
    </source>
</evidence>
<evidence type="ECO:0000256" key="1">
    <source>
        <dbReference type="SAM" id="MobiDB-lite"/>
    </source>
</evidence>
<proteinExistence type="predicted"/>
<reference evidence="2 3" key="1">
    <citation type="journal article" date="2019" name="Commun. Biol.">
        <title>The bagworm genome reveals a unique fibroin gene that provides high tensile strength.</title>
        <authorList>
            <person name="Kono N."/>
            <person name="Nakamura H."/>
            <person name="Ohtoshi R."/>
            <person name="Tomita M."/>
            <person name="Numata K."/>
            <person name="Arakawa K."/>
        </authorList>
    </citation>
    <scope>NUCLEOTIDE SEQUENCE [LARGE SCALE GENOMIC DNA]</scope>
</reference>
<gene>
    <name evidence="2" type="ORF">EVAR_53069_1</name>
</gene>
<evidence type="ECO:0000313" key="2">
    <source>
        <dbReference type="EMBL" id="GBP79203.1"/>
    </source>
</evidence>
<sequence>MRGGRGVRARTEALQVEGLNRCLSAAGRPPPPRRRPARAGAGRVSTPRVVIGIDNTLHGSHRRHPRLVADGGVANSILCLIAAPVEAARGDAAHGAVVYDVRRVSPLCCRHLRGVACLITYRYDEAASAHVSTAQFSLELHHYSNTRLCRSRQNVYIIDITKEFTLIRNRWLPKAPVSLWWMAAYLLSSFASTEIEASVRCRGERRRYERSELHLRTRATRRGRH</sequence>
<comment type="caution">
    <text evidence="2">The sequence shown here is derived from an EMBL/GenBank/DDBJ whole genome shotgun (WGS) entry which is preliminary data.</text>
</comment>
<accession>A0A4C1YW56</accession>
<organism evidence="2 3">
    <name type="scientific">Eumeta variegata</name>
    <name type="common">Bagworm moth</name>
    <name type="synonym">Eumeta japonica</name>
    <dbReference type="NCBI Taxonomy" id="151549"/>
    <lineage>
        <taxon>Eukaryota</taxon>
        <taxon>Metazoa</taxon>
        <taxon>Ecdysozoa</taxon>
        <taxon>Arthropoda</taxon>
        <taxon>Hexapoda</taxon>
        <taxon>Insecta</taxon>
        <taxon>Pterygota</taxon>
        <taxon>Neoptera</taxon>
        <taxon>Endopterygota</taxon>
        <taxon>Lepidoptera</taxon>
        <taxon>Glossata</taxon>
        <taxon>Ditrysia</taxon>
        <taxon>Tineoidea</taxon>
        <taxon>Psychidae</taxon>
        <taxon>Oiketicinae</taxon>
        <taxon>Eumeta</taxon>
    </lineage>
</organism>
<keyword evidence="3" id="KW-1185">Reference proteome</keyword>
<protein>
    <submittedName>
        <fullName evidence="2">Uncharacterized protein</fullName>
    </submittedName>
</protein>
<feature type="region of interest" description="Disordered" evidence="1">
    <location>
        <begin position="23"/>
        <end position="43"/>
    </location>
</feature>
<name>A0A4C1YW56_EUMVA</name>
<dbReference type="EMBL" id="BGZK01001404">
    <property type="protein sequence ID" value="GBP79203.1"/>
    <property type="molecule type" value="Genomic_DNA"/>
</dbReference>